<protein>
    <submittedName>
        <fullName evidence="2">ABC transporter</fullName>
    </submittedName>
</protein>
<evidence type="ECO:0000313" key="3">
    <source>
        <dbReference type="Proteomes" id="UP000284322"/>
    </source>
</evidence>
<name>A0A419R4Q5_9SPHN</name>
<keyword evidence="1" id="KW-0472">Membrane</keyword>
<sequence length="259" mass="27948">MSLFVIRNRRRFYIGLALLIAALAGFAVLAWPARDRPPVALYSSLPIYWNESASVSDLLDSKQPPPWPRIALERDWALTPLDTLAGPDSGVGGKGGSLASYRRLLLAQPRALAPVENVALDEWVRGGGHLLLFADPFLTGDTHFAIGDKRRPQDVVLLSPILAHWGLELRYDLDQPEGERTVTVAGAELPINQAGQFVLQPTDPQAPATCTLSAGGIVADCAIGEGRALIVADAALLEQHHVTDGAELLRDLAKRAFND</sequence>
<keyword evidence="1" id="KW-0812">Transmembrane</keyword>
<dbReference type="EMBL" id="RAHJ01000011">
    <property type="protein sequence ID" value="RJX69942.1"/>
    <property type="molecule type" value="Genomic_DNA"/>
</dbReference>
<feature type="transmembrane region" description="Helical" evidence="1">
    <location>
        <begin position="12"/>
        <end position="33"/>
    </location>
</feature>
<evidence type="ECO:0000313" key="2">
    <source>
        <dbReference type="EMBL" id="RJX69942.1"/>
    </source>
</evidence>
<organism evidence="2 3">
    <name type="scientific">Tsuneonella suprasediminis</name>
    <dbReference type="NCBI Taxonomy" id="2306996"/>
    <lineage>
        <taxon>Bacteria</taxon>
        <taxon>Pseudomonadati</taxon>
        <taxon>Pseudomonadota</taxon>
        <taxon>Alphaproteobacteria</taxon>
        <taxon>Sphingomonadales</taxon>
        <taxon>Erythrobacteraceae</taxon>
        <taxon>Tsuneonella</taxon>
    </lineage>
</organism>
<accession>A0A419R4Q5</accession>
<dbReference type="RefSeq" id="WP_120107150.1">
    <property type="nucleotide sequence ID" value="NZ_RAHJ01000011.1"/>
</dbReference>
<dbReference type="AlphaFoldDB" id="A0A419R4Q5"/>
<dbReference type="Proteomes" id="UP000284322">
    <property type="component" value="Unassembled WGS sequence"/>
</dbReference>
<proteinExistence type="predicted"/>
<evidence type="ECO:0000256" key="1">
    <source>
        <dbReference type="SAM" id="Phobius"/>
    </source>
</evidence>
<reference evidence="2 3" key="1">
    <citation type="submission" date="2018-09" db="EMBL/GenBank/DDBJ databases">
        <title>Altererythrobacter sp.Ery1 and Ery12, the genome sequencing of novel strains in genus Alterythrobacter.</title>
        <authorList>
            <person name="Cheng H."/>
            <person name="Wu Y.-H."/>
            <person name="Fang C."/>
            <person name="Xu X.-W."/>
        </authorList>
    </citation>
    <scope>NUCLEOTIDE SEQUENCE [LARGE SCALE GENOMIC DNA]</scope>
    <source>
        <strain evidence="2 3">Ery12</strain>
    </source>
</reference>
<keyword evidence="1" id="KW-1133">Transmembrane helix</keyword>
<comment type="caution">
    <text evidence="2">The sequence shown here is derived from an EMBL/GenBank/DDBJ whole genome shotgun (WGS) entry which is preliminary data.</text>
</comment>
<keyword evidence="3" id="KW-1185">Reference proteome</keyword>
<gene>
    <name evidence="2" type="ORF">D6858_03365</name>
</gene>
<dbReference type="OrthoDB" id="7390937at2"/>